<dbReference type="Proteomes" id="UP000186030">
    <property type="component" value="Unassembled WGS sequence"/>
</dbReference>
<dbReference type="Proteomes" id="UP001223761">
    <property type="component" value="Chromosome"/>
</dbReference>
<evidence type="ECO:0000313" key="4">
    <source>
        <dbReference type="Proteomes" id="UP001223761"/>
    </source>
</evidence>
<sequence>MPVHYETFAKSTSVSKWTEYDRLKELEKLGYLTRDYAVNPSETGRSQIVFLPTAKAASLFEQKRSEVFNLEERHKTKEKIHEFLNSLKNCSLSDTIQKV</sequence>
<gene>
    <name evidence="1" type="ORF">BRO54_0923</name>
    <name evidence="2" type="ORF">RA955_05420</name>
</gene>
<dbReference type="EMBL" id="CP133076">
    <property type="protein sequence ID" value="WMJ17514.1"/>
    <property type="molecule type" value="Genomic_DNA"/>
</dbReference>
<evidence type="ECO:0000313" key="3">
    <source>
        <dbReference type="Proteomes" id="UP000186030"/>
    </source>
</evidence>
<keyword evidence="4" id="KW-1185">Reference proteome</keyword>
<reference evidence="3" key="2">
    <citation type="submission" date="2017-01" db="EMBL/GenBank/DDBJ databases">
        <title>Genome sequencing and annotation of Geobacillus sp. 1017, a Hydrocarbon-Oxidizing Thermophilic Bacterium Isolated from a Heavy Oil Reservoir (China).</title>
        <authorList>
            <person name="Kadnikov V.V."/>
            <person name="Mardanov A.V."/>
            <person name="Poltaraus A.B."/>
            <person name="Sokolova D.S."/>
            <person name="Semenova E.M."/>
            <person name="Ravin N.V."/>
            <person name="Tourova T.P."/>
            <person name="Nazina T.N."/>
        </authorList>
    </citation>
    <scope>NUCLEOTIDE SEQUENCE [LARGE SCALE GENOMIC DNA]</scope>
    <source>
        <strain evidence="3">1017</strain>
    </source>
</reference>
<dbReference type="InterPro" id="IPR036390">
    <property type="entry name" value="WH_DNA-bd_sf"/>
</dbReference>
<dbReference type="GeneID" id="32065536"/>
<reference evidence="1 3" key="1">
    <citation type="submission" date="2016-11" db="EMBL/GenBank/DDBJ databases">
        <authorList>
            <person name="Kadnikov V."/>
            <person name="Nazina T."/>
        </authorList>
    </citation>
    <scope>NUCLEOTIDE SEQUENCE [LARGE SCALE GENOMIC DNA]</scope>
    <source>
        <strain evidence="1 3">1017</strain>
    </source>
</reference>
<dbReference type="SUPFAM" id="SSF46785">
    <property type="entry name" value="Winged helix' DNA-binding domain"/>
    <property type="match status" value="1"/>
</dbReference>
<reference evidence="1" key="3">
    <citation type="journal article" date="2019" name="Int. J. Syst. Evol. Microbiol.">
        <title>Geobacillus proteiniphilus sp. nov., a thermophilic bacterium isolated from a high-temperature heavy oil reservoir in China.</title>
        <authorList>
            <person name="Semenova E.M."/>
            <person name="Sokolova D.S."/>
            <person name="Grouzdev D.S."/>
            <person name="Poltaraus A.B."/>
            <person name="Vinokurova N.G."/>
            <person name="Tourova T.P."/>
            <person name="Nazina T.N."/>
        </authorList>
    </citation>
    <scope>NUCLEOTIDE SEQUENCE</scope>
    <source>
        <strain evidence="1">1017</strain>
    </source>
</reference>
<accession>A0A1Q5T5L4</accession>
<reference evidence="2 4" key="4">
    <citation type="submission" date="2023-08" db="EMBL/GenBank/DDBJ databases">
        <title>Genome sequencing of the thermostable Gram positive bacteria Geobacillus proteiniphilus strain T-6.</title>
        <authorList>
            <person name="Shulami S."/>
            <person name="Shoham Y."/>
        </authorList>
    </citation>
    <scope>NUCLEOTIDE SEQUENCE [LARGE SCALE GENOMIC DNA]</scope>
    <source>
        <strain evidence="2 4">T-6</strain>
    </source>
</reference>
<evidence type="ECO:0000313" key="2">
    <source>
        <dbReference type="EMBL" id="WMJ17514.1"/>
    </source>
</evidence>
<proteinExistence type="predicted"/>
<protein>
    <submittedName>
        <fullName evidence="1">Uncharacterized protein</fullName>
    </submittedName>
</protein>
<name>A0A1Q5T5L4_9BACL</name>
<evidence type="ECO:0000313" key="1">
    <source>
        <dbReference type="EMBL" id="OKO95488.1"/>
    </source>
</evidence>
<dbReference type="AlphaFoldDB" id="A0A1Q5T5L4"/>
<dbReference type="RefSeq" id="WP_239691201.1">
    <property type="nucleotide sequence ID" value="NZ_CP133076.1"/>
</dbReference>
<organism evidence="1 3">
    <name type="scientific">Geobacillus proteiniphilus</name>
    <dbReference type="NCBI Taxonomy" id="860353"/>
    <lineage>
        <taxon>Bacteria</taxon>
        <taxon>Bacillati</taxon>
        <taxon>Bacillota</taxon>
        <taxon>Bacilli</taxon>
        <taxon>Bacillales</taxon>
        <taxon>Anoxybacillaceae</taxon>
        <taxon>Geobacillus</taxon>
    </lineage>
</organism>
<dbReference type="EMBL" id="MQMG01000007">
    <property type="protein sequence ID" value="OKO95488.1"/>
    <property type="molecule type" value="Genomic_DNA"/>
</dbReference>